<feature type="non-terminal residue" evidence="1">
    <location>
        <position position="69"/>
    </location>
</feature>
<accession>W1YUW9</accession>
<protein>
    <submittedName>
        <fullName evidence="1">DNA-directed RNA polymerase subunit beta</fullName>
    </submittedName>
</protein>
<dbReference type="AlphaFoldDB" id="W1YUW9"/>
<name>W1YUW9_9ZZZZ</name>
<gene>
    <name evidence="1" type="ORF">Q604_UNBC01020G0001</name>
</gene>
<proteinExistence type="predicted"/>
<comment type="caution">
    <text evidence="1">The sequence shown here is derived from an EMBL/GenBank/DDBJ whole genome shotgun (WGS) entry which is preliminary data.</text>
</comment>
<reference evidence="1" key="1">
    <citation type="submission" date="2013-12" db="EMBL/GenBank/DDBJ databases">
        <title>A Varibaculum cambriense genome reconstructed from a premature infant gut community with otherwise low bacterial novelty that shifts toward anaerobic metabolism during the third week of life.</title>
        <authorList>
            <person name="Brown C.T."/>
            <person name="Sharon I."/>
            <person name="Thomas B.C."/>
            <person name="Castelle C.J."/>
            <person name="Morowitz M.J."/>
            <person name="Banfield J.F."/>
        </authorList>
    </citation>
    <scope>NUCLEOTIDE SEQUENCE</scope>
</reference>
<keyword evidence="1" id="KW-0240">DNA-directed RNA polymerase</keyword>
<organism evidence="1">
    <name type="scientific">human gut metagenome</name>
    <dbReference type="NCBI Taxonomy" id="408170"/>
    <lineage>
        <taxon>unclassified sequences</taxon>
        <taxon>metagenomes</taxon>
        <taxon>organismal metagenomes</taxon>
    </lineage>
</organism>
<dbReference type="EMBL" id="AZMM01001020">
    <property type="protein sequence ID" value="ETJ44974.1"/>
    <property type="molecule type" value="Genomic_DNA"/>
</dbReference>
<dbReference type="GO" id="GO:0000428">
    <property type="term" value="C:DNA-directed RNA polymerase complex"/>
    <property type="evidence" value="ECO:0007669"/>
    <property type="project" value="UniProtKB-KW"/>
</dbReference>
<sequence>DDFGKLDMNATCDIRFEEGITPPTDWQAPEGWSEGEPVTLRTSLGRAVFNTALPETFPYINYVVDKKKL</sequence>
<keyword evidence="1" id="KW-0804">Transcription</keyword>
<evidence type="ECO:0000313" key="1">
    <source>
        <dbReference type="EMBL" id="ETJ44974.1"/>
    </source>
</evidence>
<feature type="non-terminal residue" evidence="1">
    <location>
        <position position="1"/>
    </location>
</feature>